<organism evidence="2 3">
    <name type="scientific">Leptidea sinapis</name>
    <dbReference type="NCBI Taxonomy" id="189913"/>
    <lineage>
        <taxon>Eukaryota</taxon>
        <taxon>Metazoa</taxon>
        <taxon>Ecdysozoa</taxon>
        <taxon>Arthropoda</taxon>
        <taxon>Hexapoda</taxon>
        <taxon>Insecta</taxon>
        <taxon>Pterygota</taxon>
        <taxon>Neoptera</taxon>
        <taxon>Endopterygota</taxon>
        <taxon>Lepidoptera</taxon>
        <taxon>Glossata</taxon>
        <taxon>Ditrysia</taxon>
        <taxon>Papilionoidea</taxon>
        <taxon>Pieridae</taxon>
        <taxon>Dismorphiinae</taxon>
        <taxon>Leptidea</taxon>
    </lineage>
</organism>
<reference evidence="2 3" key="1">
    <citation type="submission" date="2017-07" db="EMBL/GenBank/DDBJ databases">
        <authorList>
            <person name="Talla V."/>
            <person name="Backstrom N."/>
        </authorList>
    </citation>
    <scope>NUCLEOTIDE SEQUENCE [LARGE SCALE GENOMIC DNA]</scope>
</reference>
<dbReference type="EMBL" id="FZQP02003423">
    <property type="protein sequence ID" value="VVC98172.1"/>
    <property type="molecule type" value="Genomic_DNA"/>
</dbReference>
<name>A0A5E4QKL0_9NEOP</name>
<evidence type="ECO:0000313" key="3">
    <source>
        <dbReference type="Proteomes" id="UP000324832"/>
    </source>
</evidence>
<evidence type="ECO:0000313" key="2">
    <source>
        <dbReference type="EMBL" id="VVC98172.1"/>
    </source>
</evidence>
<keyword evidence="3" id="KW-1185">Reference proteome</keyword>
<feature type="region of interest" description="Disordered" evidence="1">
    <location>
        <begin position="92"/>
        <end position="111"/>
    </location>
</feature>
<sequence>MMTSSRGAAARLYRYGYDTSSYILYTPLQVQNYNEVRLALREQLSQAIQCASYILLRDMEHCLKWSNIKLASYQRSFNGLRLNIWVAIPLPTRKPRPIEPESRSNIPLSSR</sequence>
<dbReference type="Proteomes" id="UP000324832">
    <property type="component" value="Unassembled WGS sequence"/>
</dbReference>
<gene>
    <name evidence="2" type="ORF">LSINAPIS_LOCUS9301</name>
</gene>
<dbReference type="AlphaFoldDB" id="A0A5E4QKL0"/>
<evidence type="ECO:0000256" key="1">
    <source>
        <dbReference type="SAM" id="MobiDB-lite"/>
    </source>
</evidence>
<protein>
    <submittedName>
        <fullName evidence="2">Uncharacterized protein</fullName>
    </submittedName>
</protein>
<accession>A0A5E4QKL0</accession>
<proteinExistence type="predicted"/>